<keyword evidence="2" id="KW-1185">Reference proteome</keyword>
<reference evidence="1 2" key="2">
    <citation type="journal article" date="2022" name="Mol. Ecol. Resour.">
        <title>The genomes of chicory, endive, great burdock and yacon provide insights into Asteraceae paleo-polyploidization history and plant inulin production.</title>
        <authorList>
            <person name="Fan W."/>
            <person name="Wang S."/>
            <person name="Wang H."/>
            <person name="Wang A."/>
            <person name="Jiang F."/>
            <person name="Liu H."/>
            <person name="Zhao H."/>
            <person name="Xu D."/>
            <person name="Zhang Y."/>
        </authorList>
    </citation>
    <scope>NUCLEOTIDE SEQUENCE [LARGE SCALE GENOMIC DNA]</scope>
    <source>
        <strain evidence="2">cv. Punajuju</strain>
        <tissue evidence="1">Leaves</tissue>
    </source>
</reference>
<evidence type="ECO:0000313" key="1">
    <source>
        <dbReference type="EMBL" id="KAI3778004.1"/>
    </source>
</evidence>
<sequence>MEESVSILSKLQSSTDLSSISHLFSSYLHPFTAIISKPKNQSKFSETNAEASTIIHSLAKKFTSFLKKALNIIPTRLNETPKIESCYASELFEAYTLCLSCLESVLPVLSCKPISVQFQRLRLIHCYEDWGRYEDAKNEGFSVLEYIGKLSGERGGNLNREFIPELPKENGDKDVATLIMDINGKEKSLVDFLKVADFYAIKCLNATVDCYGAIATHFDKLAAEFSQVNLSPVDLILRLYAISLFVNKKAEKDISLPKTLLNMEDQLQNITATLGSLTCQCKITEKTYVPLWFSALRFLCGSLSKLVITERKDILCGLEDVSFSIKLPNIQEAFHQFGLVFLAYRTYERERDVYEDNMQTVLSIAVASFTLSFATKENIKESTVFLMHLISADWVKANGLKFLFPNLHNVGILLYRANRLKEAAKSLKLCSQAAWNRVLLVCKMFRDGFSSDAIAGFVTEACAETASLLEILHLCGSSNKMRKILIDSLGNWSIAYSLFEKIPCPIALINQWVNIECEQIKDPEAGHMIPTIYSLMSSFKISKQTFGILVEEELQAYKELESLYPTLCKTMQMTIINILLDDIYTTKDSWLQRSRILIAKGRVSRAYGVEGLNDCIKYLSEAISIMSEYKSKDHTGPVSHLLAQAYCLHALCTQEAEPNSKHFIQDVGNALKLWLSQEHEQTQNTLTLLYYVADLLSLKGYMEHHSDIYETMIGFFTQKNIPLQELLSMLWQSRSLSHALCASPVSDAFIITFTNHCNVSKSVAFWISCMERSKSLEVGFRQSLSVFSTLSSPDSNKHNHITIREVKKAASDLMNNVPLSNNSLFLAAQLYYDLGETMIAKGSMIQALHYAKEAHHLRTKLLLKNFRCLIEPQNDIVSATGETIQKCRYAPETFHMYSAMATAAWPYDEGSGDFLTPWNVLGVYLESTLQAETFYRSATEKLKVSEWKNCVSDSEAASGRNTMLCDALLIGRNAVNKETSKSKKTIKTLPKQQRTSRIITRSCKQKGEHECAQNEVKGKSQQKVDCIVTCGCEGTCVSCEVKCWHCLPSEIMKSMSLTSLIQMKWECIRRRLLLRLLTGIGKCLGVGGEIKRAVEVLLESISMLVSRSTFHSSHFSISICFLTELIEKNVTADVFAVEHALILYHICCFSLATRNDGCDMSSLIPIPVVVSGLKLSFILCREVPIIFQKVSLLLAVVYTLSPSNKAFSMLSSSSNVLSESQWASYFHQASLGTHFNYQSFSRIGKQRGQNIMDVDDSSYPCRLAPESVLDLEEFISKFFGGLPHLTIICVSMLGEYFTSLLRELLPNNLHTRAWIILSRLNSDSLPIVILLPITSILAGKSQKNQNDNLISSSLFNKKSSHKSWHCPWGHTIIDDVAPLFKTILEEHYISSMACPLEDTKENWSLWWNPRIKLDQLLGDLLRDVEDLWFGPWKHLLLGESLDNKHIDSIRKKLMNDLKSEFKVDVHESILKLITGCGGHASCQEEWLSELILKKGCYVGGTKSHEDGSCMAYSSKQEKVDILSSVSKLILNATHEIGQENVVDRGPVILVLDFDIQMLPWENLRVLRNQEVYRMPSVTSIFSTLDRCCQYQEKVGKDSAVFPMIDPLDAYYLLNPDGDLPYSEVTFKNWFKDQNLEGTAGTSPTVDELSVALKDHDLFMYFGHGSGMLSLHSCISVELFILSFLFDGDLGVQYIPGDEIQKLDGCAATLLMGCRSGSLSLNGSYIPKGAPLYYLSAGSPVIVANLWEVTDKDINRFGKALLDAWIRIRSSSSANCARCIEISGKLNNMNLDGDKRKEKRKTSRKKSIEVNTCTLGCINRPRIGSFMGQARQACTLPFLIGASPVCYGVPTCITKKDL</sequence>
<dbReference type="Proteomes" id="UP001055811">
    <property type="component" value="Linkage Group LG02"/>
</dbReference>
<gene>
    <name evidence="1" type="ORF">L2E82_06951</name>
</gene>
<accession>A0ACB9G3A6</accession>
<proteinExistence type="predicted"/>
<reference evidence="2" key="1">
    <citation type="journal article" date="2022" name="Mol. Ecol. Resour.">
        <title>The genomes of chicory, endive, great burdock and yacon provide insights into Asteraceae palaeo-polyploidization history and plant inulin production.</title>
        <authorList>
            <person name="Fan W."/>
            <person name="Wang S."/>
            <person name="Wang H."/>
            <person name="Wang A."/>
            <person name="Jiang F."/>
            <person name="Liu H."/>
            <person name="Zhao H."/>
            <person name="Xu D."/>
            <person name="Zhang Y."/>
        </authorList>
    </citation>
    <scope>NUCLEOTIDE SEQUENCE [LARGE SCALE GENOMIC DNA]</scope>
    <source>
        <strain evidence="2">cv. Punajuju</strain>
    </source>
</reference>
<dbReference type="EMBL" id="CM042010">
    <property type="protein sequence ID" value="KAI3778004.1"/>
    <property type="molecule type" value="Genomic_DNA"/>
</dbReference>
<evidence type="ECO:0000313" key="2">
    <source>
        <dbReference type="Proteomes" id="UP001055811"/>
    </source>
</evidence>
<protein>
    <submittedName>
        <fullName evidence="1">Uncharacterized protein</fullName>
    </submittedName>
</protein>
<name>A0ACB9G3A6_CICIN</name>
<organism evidence="1 2">
    <name type="scientific">Cichorium intybus</name>
    <name type="common">Chicory</name>
    <dbReference type="NCBI Taxonomy" id="13427"/>
    <lineage>
        <taxon>Eukaryota</taxon>
        <taxon>Viridiplantae</taxon>
        <taxon>Streptophyta</taxon>
        <taxon>Embryophyta</taxon>
        <taxon>Tracheophyta</taxon>
        <taxon>Spermatophyta</taxon>
        <taxon>Magnoliopsida</taxon>
        <taxon>eudicotyledons</taxon>
        <taxon>Gunneridae</taxon>
        <taxon>Pentapetalae</taxon>
        <taxon>asterids</taxon>
        <taxon>campanulids</taxon>
        <taxon>Asterales</taxon>
        <taxon>Asteraceae</taxon>
        <taxon>Cichorioideae</taxon>
        <taxon>Cichorieae</taxon>
        <taxon>Cichoriinae</taxon>
        <taxon>Cichorium</taxon>
    </lineage>
</organism>
<comment type="caution">
    <text evidence="1">The sequence shown here is derived from an EMBL/GenBank/DDBJ whole genome shotgun (WGS) entry which is preliminary data.</text>
</comment>